<keyword evidence="4" id="KW-1185">Reference proteome</keyword>
<dbReference type="RefSeq" id="WP_151119781.1">
    <property type="nucleotide sequence ID" value="NZ_CP042582.1"/>
</dbReference>
<dbReference type="PANTHER" id="PTHR12192">
    <property type="entry name" value="CATION TRANSPORT PROTEIN CHAC-RELATED"/>
    <property type="match status" value="1"/>
</dbReference>
<dbReference type="Pfam" id="PF04752">
    <property type="entry name" value="ChaC"/>
    <property type="match status" value="1"/>
</dbReference>
<dbReference type="KEGG" id="hadh:FRZ61_44480"/>
<organism evidence="3 4">
    <name type="scientific">Hypericibacter adhaerens</name>
    <dbReference type="NCBI Taxonomy" id="2602016"/>
    <lineage>
        <taxon>Bacteria</taxon>
        <taxon>Pseudomonadati</taxon>
        <taxon>Pseudomonadota</taxon>
        <taxon>Alphaproteobacteria</taxon>
        <taxon>Rhodospirillales</taxon>
        <taxon>Dongiaceae</taxon>
        <taxon>Hypericibacter</taxon>
    </lineage>
</organism>
<dbReference type="EC" id="4.3.2.7" evidence="1"/>
<accession>A0A5J6N511</accession>
<dbReference type="AlphaFoldDB" id="A0A5J6N511"/>
<dbReference type="InterPro" id="IPR013024">
    <property type="entry name" value="GGCT-like"/>
</dbReference>
<dbReference type="OrthoDB" id="9795692at2"/>
<evidence type="ECO:0000313" key="3">
    <source>
        <dbReference type="EMBL" id="QEX24507.1"/>
    </source>
</evidence>
<dbReference type="EMBL" id="CP042582">
    <property type="protein sequence ID" value="QEX24507.1"/>
    <property type="molecule type" value="Genomic_DNA"/>
</dbReference>
<proteinExistence type="predicted"/>
<dbReference type="SUPFAM" id="SSF110857">
    <property type="entry name" value="Gamma-glutamyl cyclotransferase-like"/>
    <property type="match status" value="1"/>
</dbReference>
<evidence type="ECO:0000313" key="4">
    <source>
        <dbReference type="Proteomes" id="UP000325797"/>
    </source>
</evidence>
<gene>
    <name evidence="3" type="ORF">FRZ61_44480</name>
</gene>
<reference evidence="3 4" key="1">
    <citation type="submission" date="2019-08" db="EMBL/GenBank/DDBJ databases">
        <title>Hyperibacter terrae gen. nov., sp. nov. and Hyperibacter viscosus sp. nov., two new members in the family Rhodospirillaceae isolated from the rhizosphere of Hypericum perforatum.</title>
        <authorList>
            <person name="Noviana Z."/>
        </authorList>
    </citation>
    <scope>NUCLEOTIDE SEQUENCE [LARGE SCALE GENOMIC DNA]</scope>
    <source>
        <strain evidence="3 4">R5959</strain>
    </source>
</reference>
<dbReference type="GO" id="GO:0005737">
    <property type="term" value="C:cytoplasm"/>
    <property type="evidence" value="ECO:0007669"/>
    <property type="project" value="TreeGrafter"/>
</dbReference>
<protein>
    <recommendedName>
        <fullName evidence="1">glutathione-specific gamma-glutamylcyclotransferase</fullName>
        <ecNumber evidence="1">4.3.2.7</ecNumber>
    </recommendedName>
</protein>
<keyword evidence="2" id="KW-0456">Lyase</keyword>
<sequence>MDEGPLIESRRLLVPPKGAFWVFGYGSLMWRPEFPFVQAASALLRGWHRAFCIWSVHYRGTVEKPGLVLGLDRGGACRGRAFRIAPEHAIRVADYLHEREMVTGVYEPRYVTVELEGGKRVRAATYLADHRHPQYAGKLAPAKLLRIIREGHGSAGSNLDYLRNTVRHLDQLGIADGPLHRILAQAEKAETRGRAKG</sequence>
<dbReference type="InterPro" id="IPR036568">
    <property type="entry name" value="GGCT-like_sf"/>
</dbReference>
<dbReference type="GO" id="GO:0016740">
    <property type="term" value="F:transferase activity"/>
    <property type="evidence" value="ECO:0007669"/>
    <property type="project" value="UniProtKB-KW"/>
</dbReference>
<dbReference type="GO" id="GO:0006751">
    <property type="term" value="P:glutathione catabolic process"/>
    <property type="evidence" value="ECO:0007669"/>
    <property type="project" value="InterPro"/>
</dbReference>
<dbReference type="Proteomes" id="UP000325797">
    <property type="component" value="Chromosome"/>
</dbReference>
<name>A0A5J6N511_9PROT</name>
<keyword evidence="3" id="KW-0808">Transferase</keyword>
<dbReference type="GO" id="GO:0061928">
    <property type="term" value="F:glutathione specific gamma-glutamylcyclotransferase activity"/>
    <property type="evidence" value="ECO:0007669"/>
    <property type="project" value="UniProtKB-EC"/>
</dbReference>
<evidence type="ECO:0000256" key="2">
    <source>
        <dbReference type="ARBA" id="ARBA00023239"/>
    </source>
</evidence>
<evidence type="ECO:0000256" key="1">
    <source>
        <dbReference type="ARBA" id="ARBA00012344"/>
    </source>
</evidence>
<dbReference type="InterPro" id="IPR006840">
    <property type="entry name" value="ChaC"/>
</dbReference>
<dbReference type="PANTHER" id="PTHR12192:SF2">
    <property type="entry name" value="GLUTATHIONE-SPECIFIC GAMMA-GLUTAMYLCYCLOTRANSFERASE 2"/>
    <property type="match status" value="1"/>
</dbReference>
<dbReference type="CDD" id="cd06661">
    <property type="entry name" value="GGCT_like"/>
    <property type="match status" value="1"/>
</dbReference>
<dbReference type="Gene3D" id="3.10.490.10">
    <property type="entry name" value="Gamma-glutamyl cyclotransferase-like"/>
    <property type="match status" value="1"/>
</dbReference>